<dbReference type="EMBL" id="CP064760">
    <property type="protein sequence ID" value="QPE04492.1"/>
    <property type="molecule type" value="Genomic_DNA"/>
</dbReference>
<feature type="domain" description="Dienelactone hydrolase" evidence="1">
    <location>
        <begin position="32"/>
        <end position="151"/>
    </location>
</feature>
<dbReference type="Pfam" id="PF01738">
    <property type="entry name" value="DLH"/>
    <property type="match status" value="1"/>
</dbReference>
<reference evidence="2 3" key="1">
    <citation type="submission" date="2020-11" db="EMBL/GenBank/DDBJ databases">
        <title>Amino acid is mineralized and recycled by bacteria in oceanic microbiome.</title>
        <authorList>
            <person name="Zheng L.Y."/>
        </authorList>
    </citation>
    <scope>NUCLEOTIDE SEQUENCE [LARGE SCALE GENOMIC DNA]</scope>
    <source>
        <strain evidence="2 3">A32-1</strain>
    </source>
</reference>
<organism evidence="2 3">
    <name type="scientific">Microbacterium schleiferi</name>
    <dbReference type="NCBI Taxonomy" id="69362"/>
    <lineage>
        <taxon>Bacteria</taxon>
        <taxon>Bacillati</taxon>
        <taxon>Actinomycetota</taxon>
        <taxon>Actinomycetes</taxon>
        <taxon>Micrococcales</taxon>
        <taxon>Microbacteriaceae</taxon>
        <taxon>Microbacterium</taxon>
    </lineage>
</organism>
<accession>A0A7S8RHC2</accession>
<sequence>MTGRVSELLAQWRVTPFEHDGVSHDVYYRGDGPGVILVPELPGATPEVIALGERLVAAGFRVALPSVIGTPGRPVSGGYIAGSALRMCVSREFAAFARRADRPIARYLRALARQLHAECGGPGVGVIGMCFSGGFALAAAADDSVLAPVVSQPAMPPPVGAGRSATGLSVIEEAAVSRRAADGLCALGLRFTQDRSVPAERFAAFERLLGEGWRAFEIDSSPGNADGIPTNAHSVLTDASAEVPGHPTYRANELLVDFLRERLTV</sequence>
<protein>
    <submittedName>
        <fullName evidence="2">Dienelactone hydrolase family protein</fullName>
    </submittedName>
</protein>
<gene>
    <name evidence="2" type="ORF">IT882_15385</name>
</gene>
<dbReference type="Gene3D" id="3.40.50.1820">
    <property type="entry name" value="alpha/beta hydrolase"/>
    <property type="match status" value="1"/>
</dbReference>
<dbReference type="AlphaFoldDB" id="A0A7S8RHC2"/>
<dbReference type="GO" id="GO:0016787">
    <property type="term" value="F:hydrolase activity"/>
    <property type="evidence" value="ECO:0007669"/>
    <property type="project" value="UniProtKB-KW"/>
</dbReference>
<dbReference type="SUPFAM" id="SSF53474">
    <property type="entry name" value="alpha/beta-Hydrolases"/>
    <property type="match status" value="1"/>
</dbReference>
<dbReference type="KEGG" id="msf:IT882_15385"/>
<evidence type="ECO:0000259" key="1">
    <source>
        <dbReference type="Pfam" id="PF01738"/>
    </source>
</evidence>
<dbReference type="Proteomes" id="UP000594480">
    <property type="component" value="Chromosome"/>
</dbReference>
<dbReference type="InterPro" id="IPR029058">
    <property type="entry name" value="AB_hydrolase_fold"/>
</dbReference>
<name>A0A7S8RHC2_9MICO</name>
<keyword evidence="3" id="KW-1185">Reference proteome</keyword>
<proteinExistence type="predicted"/>
<evidence type="ECO:0000313" key="2">
    <source>
        <dbReference type="EMBL" id="QPE04492.1"/>
    </source>
</evidence>
<evidence type="ECO:0000313" key="3">
    <source>
        <dbReference type="Proteomes" id="UP000594480"/>
    </source>
</evidence>
<dbReference type="InterPro" id="IPR002925">
    <property type="entry name" value="Dienelactn_hydro"/>
</dbReference>
<keyword evidence="2" id="KW-0378">Hydrolase</keyword>